<evidence type="ECO:0000313" key="2">
    <source>
        <dbReference type="EMBL" id="OGE40599.1"/>
    </source>
</evidence>
<comment type="caution">
    <text evidence="2">The sequence shown here is derived from an EMBL/GenBank/DDBJ whole genome shotgun (WGS) entry which is preliminary data.</text>
</comment>
<feature type="transmembrane region" description="Helical" evidence="1">
    <location>
        <begin position="78"/>
        <end position="95"/>
    </location>
</feature>
<organism evidence="2 3">
    <name type="scientific">Candidatus Daviesbacteria bacterium RIFCSPHIGHO2_02_FULL_43_12</name>
    <dbReference type="NCBI Taxonomy" id="1797776"/>
    <lineage>
        <taxon>Bacteria</taxon>
        <taxon>Candidatus Daviesiibacteriota</taxon>
    </lineage>
</organism>
<proteinExistence type="predicted"/>
<evidence type="ECO:0000256" key="1">
    <source>
        <dbReference type="SAM" id="Phobius"/>
    </source>
</evidence>
<feature type="transmembrane region" description="Helical" evidence="1">
    <location>
        <begin position="43"/>
        <end position="66"/>
    </location>
</feature>
<reference evidence="2 3" key="1">
    <citation type="journal article" date="2016" name="Nat. Commun.">
        <title>Thousands of microbial genomes shed light on interconnected biogeochemical processes in an aquifer system.</title>
        <authorList>
            <person name="Anantharaman K."/>
            <person name="Brown C.T."/>
            <person name="Hug L.A."/>
            <person name="Sharon I."/>
            <person name="Castelle C.J."/>
            <person name="Probst A.J."/>
            <person name="Thomas B.C."/>
            <person name="Singh A."/>
            <person name="Wilkins M.J."/>
            <person name="Karaoz U."/>
            <person name="Brodie E.L."/>
            <person name="Williams K.H."/>
            <person name="Hubbard S.S."/>
            <person name="Banfield J.F."/>
        </authorList>
    </citation>
    <scope>NUCLEOTIDE SEQUENCE [LARGE SCALE GENOMIC DNA]</scope>
</reference>
<keyword evidence="1" id="KW-1133">Transmembrane helix</keyword>
<feature type="transmembrane region" description="Helical" evidence="1">
    <location>
        <begin position="101"/>
        <end position="126"/>
    </location>
</feature>
<keyword evidence="1" id="KW-0812">Transmembrane</keyword>
<accession>A0A1F5KID9</accession>
<sequence>MNKNILWENLAKNIIVILLLIPAYTLTNSFLTESGVTSDKSIVGSLLVAVSILAVTACFGNFAFTYEKVEHRSLGSRILAHFTTGLLMLLIGLSLEMTSVLSGILVGNFAILNLSLIILYIASVLYDFWDLKRATL</sequence>
<keyword evidence="1" id="KW-0472">Membrane</keyword>
<dbReference type="Proteomes" id="UP000177328">
    <property type="component" value="Unassembled WGS sequence"/>
</dbReference>
<name>A0A1F5KID9_9BACT</name>
<feature type="transmembrane region" description="Helical" evidence="1">
    <location>
        <begin position="12"/>
        <end position="31"/>
    </location>
</feature>
<evidence type="ECO:0000313" key="3">
    <source>
        <dbReference type="Proteomes" id="UP000177328"/>
    </source>
</evidence>
<gene>
    <name evidence="2" type="ORF">A3D25_00585</name>
</gene>
<protein>
    <submittedName>
        <fullName evidence="2">Uncharacterized protein</fullName>
    </submittedName>
</protein>
<dbReference type="AlphaFoldDB" id="A0A1F5KID9"/>
<dbReference type="EMBL" id="MFDD01000008">
    <property type="protein sequence ID" value="OGE40599.1"/>
    <property type="molecule type" value="Genomic_DNA"/>
</dbReference>